<dbReference type="Pfam" id="PF00172">
    <property type="entry name" value="Zn_clus"/>
    <property type="match status" value="1"/>
</dbReference>
<keyword evidence="4" id="KW-1185">Reference proteome</keyword>
<evidence type="ECO:0000313" key="4">
    <source>
        <dbReference type="Proteomes" id="UP001583186"/>
    </source>
</evidence>
<evidence type="ECO:0000313" key="3">
    <source>
        <dbReference type="EMBL" id="KAL1901101.1"/>
    </source>
</evidence>
<sequence length="434" mass="49334">MTTVATRTDTALHARRKSRFGCRNCKLRKVKCDETRPYCTKCNKYGVLCNFSLTVPDLQPISEKSQGLSRQPMSKTDKKETIASKNSLALQRYRRQSPPIQSTLNNSIWSSDGQTQYMLDNQDWILFTKFRNRTVHSLGGKSMVDIYENCMLEKCFTHPFLMHGTLAVAAVHDRYLSDLQNTDLVKWTEGPTVRESFHVSQCTSLFNDWLSQPMTEDRKDPIWSGAGSLSILTFASTTAKRPEEAWPLGPPDPSSDLEWLRLGAGKMTLWHMVNPMREGSVFRPMFQLLGDLRGQTMPATKQGTEGLLPELAQICDINEDSAAETNPYFTVAHALSRLLPLSYNEASLGKILMVAGKMHDAFEVLLHQRDPVALLLLCLWYAKARECKWWINFRTRHEIPAICQYLNEWHGDKVAIHSLLQQFGVTEGGRVRST</sequence>
<accession>A0ABR3ZK62</accession>
<dbReference type="InterPro" id="IPR036864">
    <property type="entry name" value="Zn2-C6_fun-type_DNA-bd_sf"/>
</dbReference>
<proteinExistence type="predicted"/>
<keyword evidence="1" id="KW-0539">Nucleus</keyword>
<dbReference type="SUPFAM" id="SSF57701">
    <property type="entry name" value="Zn2/Cys6 DNA-binding domain"/>
    <property type="match status" value="1"/>
</dbReference>
<feature type="domain" description="Zn(2)-C6 fungal-type" evidence="2">
    <location>
        <begin position="21"/>
        <end position="51"/>
    </location>
</feature>
<dbReference type="Gene3D" id="4.10.240.10">
    <property type="entry name" value="Zn(2)-C6 fungal-type DNA-binding domain"/>
    <property type="match status" value="1"/>
</dbReference>
<dbReference type="PANTHER" id="PTHR47784">
    <property type="entry name" value="STEROL UPTAKE CONTROL PROTEIN 2"/>
    <property type="match status" value="1"/>
</dbReference>
<dbReference type="EMBL" id="JAWCUI010000008">
    <property type="protein sequence ID" value="KAL1901101.1"/>
    <property type="molecule type" value="Genomic_DNA"/>
</dbReference>
<dbReference type="SMART" id="SM00066">
    <property type="entry name" value="GAL4"/>
    <property type="match status" value="1"/>
</dbReference>
<organism evidence="3 4">
    <name type="scientific">Sporothrix stenoceras</name>
    <dbReference type="NCBI Taxonomy" id="5173"/>
    <lineage>
        <taxon>Eukaryota</taxon>
        <taxon>Fungi</taxon>
        <taxon>Dikarya</taxon>
        <taxon>Ascomycota</taxon>
        <taxon>Pezizomycotina</taxon>
        <taxon>Sordariomycetes</taxon>
        <taxon>Sordariomycetidae</taxon>
        <taxon>Ophiostomatales</taxon>
        <taxon>Ophiostomataceae</taxon>
        <taxon>Sporothrix</taxon>
    </lineage>
</organism>
<evidence type="ECO:0000256" key="1">
    <source>
        <dbReference type="ARBA" id="ARBA00023242"/>
    </source>
</evidence>
<name>A0ABR3ZK62_9PEZI</name>
<dbReference type="InterPro" id="IPR053157">
    <property type="entry name" value="Sterol_Uptake_Regulator"/>
</dbReference>
<dbReference type="PROSITE" id="PS00463">
    <property type="entry name" value="ZN2_CY6_FUNGAL_1"/>
    <property type="match status" value="1"/>
</dbReference>
<comment type="caution">
    <text evidence="3">The sequence shown here is derived from an EMBL/GenBank/DDBJ whole genome shotgun (WGS) entry which is preliminary data.</text>
</comment>
<dbReference type="CDD" id="cd00067">
    <property type="entry name" value="GAL4"/>
    <property type="match status" value="1"/>
</dbReference>
<protein>
    <recommendedName>
        <fullName evidence="2">Zn(2)-C6 fungal-type domain-containing protein</fullName>
    </recommendedName>
</protein>
<dbReference type="Proteomes" id="UP001583186">
    <property type="component" value="Unassembled WGS sequence"/>
</dbReference>
<dbReference type="PROSITE" id="PS50048">
    <property type="entry name" value="ZN2_CY6_FUNGAL_2"/>
    <property type="match status" value="1"/>
</dbReference>
<reference evidence="3 4" key="1">
    <citation type="journal article" date="2024" name="IMA Fungus">
        <title>IMA Genome - F19 : A genome assembly and annotation guide to empower mycologists, including annotated draft genome sequences of Ceratocystis pirilliformis, Diaporthe australafricana, Fusarium ophioides, Paecilomyces lecythidis, and Sporothrix stenoceras.</title>
        <authorList>
            <person name="Aylward J."/>
            <person name="Wilson A.M."/>
            <person name="Visagie C.M."/>
            <person name="Spraker J."/>
            <person name="Barnes I."/>
            <person name="Buitendag C."/>
            <person name="Ceriani C."/>
            <person name="Del Mar Angel L."/>
            <person name="du Plessis D."/>
            <person name="Fuchs T."/>
            <person name="Gasser K."/>
            <person name="Kramer D."/>
            <person name="Li W."/>
            <person name="Munsamy K."/>
            <person name="Piso A."/>
            <person name="Price J.L."/>
            <person name="Sonnekus B."/>
            <person name="Thomas C."/>
            <person name="van der Nest A."/>
            <person name="van Dijk A."/>
            <person name="van Heerden A."/>
            <person name="van Vuuren N."/>
            <person name="Yilmaz N."/>
            <person name="Duong T.A."/>
            <person name="van der Merwe N.A."/>
            <person name="Wingfield M.J."/>
            <person name="Wingfield B.D."/>
        </authorList>
    </citation>
    <scope>NUCLEOTIDE SEQUENCE [LARGE SCALE GENOMIC DNA]</scope>
    <source>
        <strain evidence="3 4">CMW 5346</strain>
    </source>
</reference>
<evidence type="ECO:0000259" key="2">
    <source>
        <dbReference type="PROSITE" id="PS50048"/>
    </source>
</evidence>
<dbReference type="InterPro" id="IPR001138">
    <property type="entry name" value="Zn2Cys6_DnaBD"/>
</dbReference>
<dbReference type="PANTHER" id="PTHR47784:SF9">
    <property type="entry name" value="ZN(II)2CYS6 TRANSCRIPTION FACTOR (EUROFUNG)"/>
    <property type="match status" value="1"/>
</dbReference>
<gene>
    <name evidence="3" type="ORF">Sste5346_002168</name>
</gene>